<accession>A0A0A0EAM8</accession>
<sequence>MRLFAMALIALGLALPARAEIVENEMMKVFDGHWVQSKDPSQFGALMFLTQERAAAGEYFTIRCVGADRSIRIGFPKRQNGGAIGITIDGTPREIEANFTGRTKDRNFLKGNIFSYELKFDDAAAQSAFLEEMRAGRMLTVKGQSLPISLAGAGQAVQEQATYCR</sequence>
<evidence type="ECO:0000256" key="1">
    <source>
        <dbReference type="SAM" id="SignalP"/>
    </source>
</evidence>
<dbReference type="OrthoDB" id="7860450at2"/>
<dbReference type="RefSeq" id="WP_043753478.1">
    <property type="nucleotide sequence ID" value="NZ_AQQX01000014.1"/>
</dbReference>
<dbReference type="Proteomes" id="UP000030004">
    <property type="component" value="Unassembled WGS sequence"/>
</dbReference>
<protein>
    <submittedName>
        <fullName evidence="2">Uncharacterized protein</fullName>
    </submittedName>
</protein>
<dbReference type="eggNOG" id="ENOG5032HNY">
    <property type="taxonomic scope" value="Bacteria"/>
</dbReference>
<name>A0A0A0EAM8_9RHOB</name>
<evidence type="ECO:0000313" key="3">
    <source>
        <dbReference type="Proteomes" id="UP000030004"/>
    </source>
</evidence>
<comment type="caution">
    <text evidence="2">The sequence shown here is derived from an EMBL/GenBank/DDBJ whole genome shotgun (WGS) entry which is preliminary data.</text>
</comment>
<dbReference type="EMBL" id="AQQX01000014">
    <property type="protein sequence ID" value="KGM47143.1"/>
    <property type="molecule type" value="Genomic_DNA"/>
</dbReference>
<reference evidence="2 3" key="1">
    <citation type="journal article" date="2015" name="Antonie Van Leeuwenhoek">
        <title>Pseudooceanicola atlanticus gen. nov. sp. nov., isolated from surface seawater of the Atlantic Ocean and reclassification of Oceanicola batsensis, Oceanicola marinus, Oceanicola nitratireducens, Oceanicola nanhaiensis, Oceanicola antarcticus and Oceanicola flagellatus, as Pseudooceanicola batsensis comb. nov., Pseudooceanicola marinus comb. nov., Pseudooceanicola nitratireducens comb. nov., Pseudooceanicola nanhaiensis comb. nov., Pseudooceanicola antarcticus comb. nov., and Pseudooceanicola flagellatus comb. nov.</title>
        <authorList>
            <person name="Lai Q."/>
            <person name="Li G."/>
            <person name="Liu X."/>
            <person name="Du Y."/>
            <person name="Sun F."/>
            <person name="Shao Z."/>
        </authorList>
    </citation>
    <scope>NUCLEOTIDE SEQUENCE [LARGE SCALE GENOMIC DNA]</scope>
    <source>
        <strain evidence="2 3">22II-s11g</strain>
    </source>
</reference>
<feature type="signal peptide" evidence="1">
    <location>
        <begin position="1"/>
        <end position="19"/>
    </location>
</feature>
<dbReference type="AlphaFoldDB" id="A0A0A0EAM8"/>
<feature type="chain" id="PRO_5001962053" evidence="1">
    <location>
        <begin position="20"/>
        <end position="165"/>
    </location>
</feature>
<gene>
    <name evidence="2" type="ORF">ATO9_20125</name>
</gene>
<keyword evidence="1" id="KW-0732">Signal</keyword>
<keyword evidence="3" id="KW-1185">Reference proteome</keyword>
<evidence type="ECO:0000313" key="2">
    <source>
        <dbReference type="EMBL" id="KGM47143.1"/>
    </source>
</evidence>
<organism evidence="2 3">
    <name type="scientific">Pseudooceanicola atlanticus</name>
    <dbReference type="NCBI Taxonomy" id="1461694"/>
    <lineage>
        <taxon>Bacteria</taxon>
        <taxon>Pseudomonadati</taxon>
        <taxon>Pseudomonadota</taxon>
        <taxon>Alphaproteobacteria</taxon>
        <taxon>Rhodobacterales</taxon>
        <taxon>Paracoccaceae</taxon>
        <taxon>Pseudooceanicola</taxon>
    </lineage>
</organism>
<proteinExistence type="predicted"/>